<evidence type="ECO:0000259" key="2">
    <source>
        <dbReference type="Pfam" id="PF08729"/>
    </source>
</evidence>
<dbReference type="GeneID" id="93651134"/>
<protein>
    <submittedName>
        <fullName evidence="3">HPC2</fullName>
    </submittedName>
</protein>
<feature type="compositionally biased region" description="Basic and acidic residues" evidence="1">
    <location>
        <begin position="242"/>
        <end position="261"/>
    </location>
</feature>
<dbReference type="EMBL" id="JAEOAQ010000002">
    <property type="protein sequence ID" value="KAG5420624.1"/>
    <property type="molecule type" value="Genomic_DNA"/>
</dbReference>
<dbReference type="AlphaFoldDB" id="A0A8H7ZHH2"/>
<feature type="region of interest" description="Disordered" evidence="1">
    <location>
        <begin position="388"/>
        <end position="421"/>
    </location>
</feature>
<dbReference type="Pfam" id="PF08729">
    <property type="entry name" value="HUN"/>
    <property type="match status" value="1"/>
</dbReference>
<evidence type="ECO:0000256" key="1">
    <source>
        <dbReference type="SAM" id="MobiDB-lite"/>
    </source>
</evidence>
<feature type="region of interest" description="Disordered" evidence="1">
    <location>
        <begin position="64"/>
        <end position="111"/>
    </location>
</feature>
<feature type="compositionally biased region" description="Pro residues" evidence="1">
    <location>
        <begin position="172"/>
        <end position="182"/>
    </location>
</feature>
<keyword evidence="4" id="KW-1185">Reference proteome</keyword>
<dbReference type="OrthoDB" id="5576775at2759"/>
<accession>A0A8H7ZHH2</accession>
<reference evidence="3 4" key="1">
    <citation type="submission" date="2020-12" db="EMBL/GenBank/DDBJ databases">
        <title>Effect of drift, selection, and recombination on the evolution of hybrid genomes in Candida yeast pathogens.</title>
        <authorList>
            <person name="Mixao V."/>
            <person name="Ksiezopolska E."/>
            <person name="Saus E."/>
            <person name="Boekhout T."/>
            <person name="Gacser A."/>
            <person name="Gabaldon T."/>
        </authorList>
    </citation>
    <scope>NUCLEOTIDE SEQUENCE [LARGE SCALE GENOMIC DNA]</scope>
    <source>
        <strain evidence="3 4">BP57</strain>
    </source>
</reference>
<feature type="region of interest" description="Disordered" evidence="1">
    <location>
        <begin position="1"/>
        <end position="30"/>
    </location>
</feature>
<dbReference type="Proteomes" id="UP000669133">
    <property type="component" value="Unassembled WGS sequence"/>
</dbReference>
<feature type="domain" description="Hpc2-related" evidence="2">
    <location>
        <begin position="444"/>
        <end position="477"/>
    </location>
</feature>
<evidence type="ECO:0000313" key="4">
    <source>
        <dbReference type="Proteomes" id="UP000669133"/>
    </source>
</evidence>
<feature type="compositionally biased region" description="Acidic residues" evidence="1">
    <location>
        <begin position="388"/>
        <end position="400"/>
    </location>
</feature>
<dbReference type="RefSeq" id="XP_067549740.1">
    <property type="nucleotide sequence ID" value="XM_067691368.1"/>
</dbReference>
<organism evidence="3 4">
    <name type="scientific">Candida metapsilosis</name>
    <dbReference type="NCBI Taxonomy" id="273372"/>
    <lineage>
        <taxon>Eukaryota</taxon>
        <taxon>Fungi</taxon>
        <taxon>Dikarya</taxon>
        <taxon>Ascomycota</taxon>
        <taxon>Saccharomycotina</taxon>
        <taxon>Pichiomycetes</taxon>
        <taxon>Debaryomycetaceae</taxon>
        <taxon>Candida/Lodderomyces clade</taxon>
        <taxon>Candida</taxon>
    </lineage>
</organism>
<comment type="caution">
    <text evidence="3">The sequence shown here is derived from an EMBL/GenBank/DDBJ whole genome shotgun (WGS) entry which is preliminary data.</text>
</comment>
<gene>
    <name evidence="3" type="ORF">I9W82_002505</name>
</gene>
<dbReference type="InterPro" id="IPR014840">
    <property type="entry name" value="HRD"/>
</dbReference>
<evidence type="ECO:0000313" key="3">
    <source>
        <dbReference type="EMBL" id="KAG5420624.1"/>
    </source>
</evidence>
<feature type="compositionally biased region" description="Low complexity" evidence="1">
    <location>
        <begin position="8"/>
        <end position="28"/>
    </location>
</feature>
<proteinExistence type="predicted"/>
<feature type="compositionally biased region" description="Polar residues" evidence="1">
    <location>
        <begin position="224"/>
        <end position="241"/>
    </location>
</feature>
<feature type="compositionally biased region" description="Polar residues" evidence="1">
    <location>
        <begin position="64"/>
        <end position="99"/>
    </location>
</feature>
<feature type="region of interest" description="Disordered" evidence="1">
    <location>
        <begin position="284"/>
        <end position="332"/>
    </location>
</feature>
<name>A0A8H7ZHH2_9ASCO</name>
<feature type="region of interest" description="Disordered" evidence="1">
    <location>
        <begin position="163"/>
        <end position="271"/>
    </location>
</feature>
<feature type="compositionally biased region" description="Basic and acidic residues" evidence="1">
    <location>
        <begin position="313"/>
        <end position="331"/>
    </location>
</feature>
<sequence>MSQGMRTNVSISSLLDSNSSSSSSANNNTTGAAVMTNLKKLQTKTTPARQVHTPISQLVSKFQTSFDPSTQPVNGAGTTNSLSETSKQQKQHSPQAHPNSSSSSTGNKVNMLVGANNSKSRTLSLSPSPSISAQVKKFQTQFQVEPVVSPQPKSKTSINSIINMDDDFSSTPPAPAPAPAPAAPTHSAVDNYRNYQNTIKRKKQPSAQNNSSTEAKKRKPNTPDVDNSSPTTASKSNLPQSRTKETDASSKSLDSAKKLPKTDTAPPKPVKLAAPTVINLLNPIEGEDAVQSNAVKESPGTDKSDNKTNNNKSIERTLKEKEQDKDKDKAEPPIVALNIPLLDPKDPQPGKAEVVVNVLKLAEDKYGWSVMHPKAKSAIEVIDDMIDDEDDEDDDDDLADDQDKAPAPPQSNNSVLPVAPRGKELTEEQLVRQHEIRMIRKVGKYDFEDPFIDDVELQMEEDISSTKEGFFVYWGPLVDDRSSNKKAIKKK</sequence>